<keyword evidence="5" id="KW-0653">Protein transport</keyword>
<evidence type="ECO:0000313" key="12">
    <source>
        <dbReference type="Proteomes" id="UP000546213"/>
    </source>
</evidence>
<sequence length="1410" mass="157976">MFSPSVAQGGPATATRSRRRQRPLSSEHVAQQPKAKRQRVPLTEQTFVNPDAQQEMIEVKTDAKVATLTAKNKNKNIEPPPESPSPVLRKELNVRAKKAKHGDRAANKGDGSLVLVRIDLFFVSMMLHINGETIRQAQTHTASASFQLYLTGFAQIGQVSLNTTTLVLKNVLIRIITAYQTADIFSTGYALSLTQTHALVWPYTSTSQSPETFSFNLPSTSKPNDSLPVGCLVSPSASSAEPGLVVVMGGSGKVVYWESIASAATFVFMKKDRTGVEYTISGMQTGEKVVAITNAESAGFILTFNSGRLAYMNVRDGQGRPAISVQFLRNSVSPSTGGIFGSIRHAFQHLSLKGDVAAVRADRSSRTGERNIVALTSKGRLHAWRVHRGGHNEVIGDADVRENIIAALQETDPASQEYPHDSFEAVDFTYVPKGLESKYLELSRLSEAMATDDSSVQHLLILVSLTLRSTARYALVEAILTPQGCQIGMIRPITSYSAPSSPSDAARPRLYLPRPALVAFVVFDRATVIASIAVPPQSPESQLQTDSHILPAAFEDVVDFREDDAHEIIGSGFEEVSPALSHEEHRLHRPRTKNPAVVLMVRGAGAVRIVTTDVDKFASDKPPKVSAKSKIEQAVFYGVKQDNPLVFDGRQEIKFSNEEVAHAALEVSHEILSSNTPFISTLPASLEDNLRARSTALERLIAQLKIMGADLDRKTRWSLLYDAEKMHVATLLWKRHEAFTASRPANAKKSLIGYIVEFIHQDDKHNPVAEAGEVDRVRYWFTRDIFRLEILVAWAYQVIKTLYREHLLDEAKLTAMLHEAIQINTCTHVAALDFRKNNLSAYGLGFEELRLGILRDGYDDLPEPWTGSHFVANNIKRLVDLADQWLLKDQDAGEPVRSSNQQNHKVKSKIFEEMPTLVDGMLTSVLEYARWSATRPELKNMSQEFAKLYKTSSFEKPLALARSGRWEEGASIAEKHECLRALPMILLDHIQMLEDRLAEPDLSLVDRQAFKRLRDNKKAKLESSFSAYGQSFAFPAYEFLLQKHGVEAVLEFDLDKLGYKTQFLRSKPELARISWINDVQQEKDVGHSADTLVTLALTKEQQVWNKKIELSLGKLALLAELEEKKTGSGGLKVNADEARAEEKLKKVDQELVAIRIQDQLYNQVLPSTYDAVDDAAALNFAMEVHSMNIPRRQKAQHQIFEDGMRRLLKHEALDAMTLIDLLTLIYLKPESRAEIPNPFWLALLVAESSCHSDEVKEAKRMIWRRLFIRDDWAKINDTQLKDDRQVVERLAETELYSMLTDCISFQDPHEPFRPLSPHEALGAFTENLDRRFRDFETSFRTKLIDIMKLEDKILHQHVEKHRLGEWVRSTFEAARVELDSTLDNVTKNAAAPQVAEHNTVMSGSIFDYGS</sequence>
<comment type="subcellular location">
    <subcellularLocation>
        <location evidence="1">Nucleus envelope</location>
    </subcellularLocation>
</comment>
<accession>A0A8H5PC02</accession>
<feature type="compositionally biased region" description="Polar residues" evidence="8">
    <location>
        <begin position="43"/>
        <end position="52"/>
    </location>
</feature>
<comment type="similarity">
    <text evidence="2">Belongs to the nucleoporin Nup133 family.</text>
</comment>
<dbReference type="EMBL" id="JAAOAS010000104">
    <property type="protein sequence ID" value="KAF5593804.1"/>
    <property type="molecule type" value="Genomic_DNA"/>
</dbReference>
<evidence type="ECO:0000256" key="3">
    <source>
        <dbReference type="ARBA" id="ARBA00022448"/>
    </source>
</evidence>
<dbReference type="GO" id="GO:0031080">
    <property type="term" value="C:nuclear pore outer ring"/>
    <property type="evidence" value="ECO:0007669"/>
    <property type="project" value="TreeGrafter"/>
</dbReference>
<evidence type="ECO:0000259" key="9">
    <source>
        <dbReference type="Pfam" id="PF03177"/>
    </source>
</evidence>
<dbReference type="GO" id="GO:0017056">
    <property type="term" value="F:structural constituent of nuclear pore"/>
    <property type="evidence" value="ECO:0007669"/>
    <property type="project" value="InterPro"/>
</dbReference>
<name>A0A8H5PC02_9HYPO</name>
<gene>
    <name evidence="11" type="ORF">FPCIR_5131</name>
</gene>
<dbReference type="InterPro" id="IPR014908">
    <property type="entry name" value="Nucleoporin_Nup133/Nup155_N"/>
</dbReference>
<keyword evidence="6" id="KW-0811">Translocation</keyword>
<dbReference type="PANTHER" id="PTHR13405">
    <property type="entry name" value="NUCLEAR PORE COMPLEX PROTEIN NUP133"/>
    <property type="match status" value="1"/>
</dbReference>
<keyword evidence="4" id="KW-0509">mRNA transport</keyword>
<dbReference type="InterPro" id="IPR037624">
    <property type="entry name" value="Nup133-like"/>
</dbReference>
<reference evidence="11 12" key="1">
    <citation type="submission" date="2020-05" db="EMBL/GenBank/DDBJ databases">
        <title>Identification and distribution of gene clusters putatively required for synthesis of sphingolipid metabolism inhibitors in phylogenetically diverse species of the filamentous fungus Fusarium.</title>
        <authorList>
            <person name="Kim H.-S."/>
            <person name="Busman M."/>
            <person name="Brown D.W."/>
            <person name="Divon H."/>
            <person name="Uhlig S."/>
            <person name="Proctor R.H."/>
        </authorList>
    </citation>
    <scope>NUCLEOTIDE SEQUENCE [LARGE SCALE GENOMIC DNA]</scope>
    <source>
        <strain evidence="11 12">NRRL 36939</strain>
    </source>
</reference>
<dbReference type="PANTHER" id="PTHR13405:SF11">
    <property type="entry name" value="NUCLEAR PORE COMPLEX PROTEIN NUP133"/>
    <property type="match status" value="1"/>
</dbReference>
<evidence type="ECO:0000313" key="11">
    <source>
        <dbReference type="EMBL" id="KAF5593804.1"/>
    </source>
</evidence>
<dbReference type="Proteomes" id="UP000546213">
    <property type="component" value="Unassembled WGS sequence"/>
</dbReference>
<comment type="caution">
    <text evidence="11">The sequence shown here is derived from an EMBL/GenBank/DDBJ whole genome shotgun (WGS) entry which is preliminary data.</text>
</comment>
<evidence type="ECO:0000256" key="6">
    <source>
        <dbReference type="ARBA" id="ARBA00023010"/>
    </source>
</evidence>
<keyword evidence="3" id="KW-0813">Transport</keyword>
<evidence type="ECO:0000256" key="2">
    <source>
        <dbReference type="ARBA" id="ARBA00005569"/>
    </source>
</evidence>
<protein>
    <submittedName>
        <fullName evidence="11">Uncharacterized protein</fullName>
    </submittedName>
</protein>
<dbReference type="FunFam" id="2.130.10.10:FF:001057">
    <property type="entry name" value="Nuclear pore complex subunit Nup133, putative"/>
    <property type="match status" value="1"/>
</dbReference>
<dbReference type="Gene3D" id="1.20.58.1380">
    <property type="match status" value="1"/>
</dbReference>
<keyword evidence="7" id="KW-0539">Nucleus</keyword>
<dbReference type="Gene3D" id="2.130.10.10">
    <property type="entry name" value="YVTN repeat-like/Quinoprotein amine dehydrogenase"/>
    <property type="match status" value="1"/>
</dbReference>
<proteinExistence type="inferred from homology"/>
<dbReference type="Pfam" id="PF08801">
    <property type="entry name" value="Nucleoporin_N"/>
    <property type="match status" value="1"/>
</dbReference>
<dbReference type="InterPro" id="IPR007187">
    <property type="entry name" value="Nucleoporin_Nup133/Nup155_C"/>
</dbReference>
<dbReference type="SUPFAM" id="SSF117289">
    <property type="entry name" value="Nucleoporin domain"/>
    <property type="match status" value="1"/>
</dbReference>
<dbReference type="InterPro" id="IPR015943">
    <property type="entry name" value="WD40/YVTN_repeat-like_dom_sf"/>
</dbReference>
<dbReference type="GO" id="GO:0006606">
    <property type="term" value="P:protein import into nucleus"/>
    <property type="evidence" value="ECO:0007669"/>
    <property type="project" value="TreeGrafter"/>
</dbReference>
<organism evidence="11 12">
    <name type="scientific">Fusarium pseudocircinatum</name>
    <dbReference type="NCBI Taxonomy" id="56676"/>
    <lineage>
        <taxon>Eukaryota</taxon>
        <taxon>Fungi</taxon>
        <taxon>Dikarya</taxon>
        <taxon>Ascomycota</taxon>
        <taxon>Pezizomycotina</taxon>
        <taxon>Sordariomycetes</taxon>
        <taxon>Hypocreomycetidae</taxon>
        <taxon>Hypocreales</taxon>
        <taxon>Nectriaceae</taxon>
        <taxon>Fusarium</taxon>
        <taxon>Fusarium fujikuroi species complex</taxon>
    </lineage>
</organism>
<feature type="domain" description="Nucleoporin Nup133/Nup155-like N-terminal" evidence="10">
    <location>
        <begin position="187"/>
        <end position="608"/>
    </location>
</feature>
<evidence type="ECO:0000256" key="8">
    <source>
        <dbReference type="SAM" id="MobiDB-lite"/>
    </source>
</evidence>
<evidence type="ECO:0000259" key="10">
    <source>
        <dbReference type="Pfam" id="PF08801"/>
    </source>
</evidence>
<dbReference type="Pfam" id="PF03177">
    <property type="entry name" value="Nucleoporin_C"/>
    <property type="match status" value="1"/>
</dbReference>
<feature type="domain" description="Nucleoporin Nup133/Nup155-like C-terminal" evidence="9">
    <location>
        <begin position="718"/>
        <end position="1368"/>
    </location>
</feature>
<dbReference type="GO" id="GO:0000972">
    <property type="term" value="P:transcription-dependent tethering of RNA polymerase II gene DNA at nuclear periphery"/>
    <property type="evidence" value="ECO:0007669"/>
    <property type="project" value="TreeGrafter"/>
</dbReference>
<evidence type="ECO:0000256" key="4">
    <source>
        <dbReference type="ARBA" id="ARBA00022816"/>
    </source>
</evidence>
<dbReference type="GO" id="GO:0016973">
    <property type="term" value="P:poly(A)+ mRNA export from nucleus"/>
    <property type="evidence" value="ECO:0007669"/>
    <property type="project" value="TreeGrafter"/>
</dbReference>
<dbReference type="OrthoDB" id="103454at2759"/>
<evidence type="ECO:0000256" key="7">
    <source>
        <dbReference type="ARBA" id="ARBA00023242"/>
    </source>
</evidence>
<feature type="region of interest" description="Disordered" evidence="8">
    <location>
        <begin position="1"/>
        <end position="53"/>
    </location>
</feature>
<evidence type="ECO:0000256" key="1">
    <source>
        <dbReference type="ARBA" id="ARBA00004259"/>
    </source>
</evidence>
<keyword evidence="12" id="KW-1185">Reference proteome</keyword>
<evidence type="ECO:0000256" key="5">
    <source>
        <dbReference type="ARBA" id="ARBA00022927"/>
    </source>
</evidence>